<dbReference type="PANTHER" id="PTHR31157:SF1">
    <property type="entry name" value="SCP DOMAIN-CONTAINING PROTEIN"/>
    <property type="match status" value="1"/>
</dbReference>
<dbReference type="InterPro" id="IPR035940">
    <property type="entry name" value="CAP_sf"/>
</dbReference>
<organism evidence="2 3">
    <name type="scientific">Paracoccus haeundaensis</name>
    <dbReference type="NCBI Taxonomy" id="225362"/>
    <lineage>
        <taxon>Bacteria</taxon>
        <taxon>Pseudomonadati</taxon>
        <taxon>Pseudomonadota</taxon>
        <taxon>Alphaproteobacteria</taxon>
        <taxon>Rhodobacterales</taxon>
        <taxon>Paracoccaceae</taxon>
        <taxon>Paracoccus</taxon>
    </lineage>
</organism>
<evidence type="ECO:0000313" key="2">
    <source>
        <dbReference type="EMBL" id="TNH38782.1"/>
    </source>
</evidence>
<evidence type="ECO:0000313" key="3">
    <source>
        <dbReference type="Proteomes" id="UP000304880"/>
    </source>
</evidence>
<dbReference type="AlphaFoldDB" id="A0A5C4R4C8"/>
<dbReference type="Pfam" id="PF00188">
    <property type="entry name" value="CAP"/>
    <property type="match status" value="1"/>
</dbReference>
<dbReference type="EMBL" id="VDDC01000024">
    <property type="protein sequence ID" value="TNH38782.1"/>
    <property type="molecule type" value="Genomic_DNA"/>
</dbReference>
<feature type="domain" description="SCP" evidence="1">
    <location>
        <begin position="5"/>
        <end position="120"/>
    </location>
</feature>
<keyword evidence="3" id="KW-1185">Reference proteome</keyword>
<dbReference type="PANTHER" id="PTHR31157">
    <property type="entry name" value="SCP DOMAIN-CONTAINING PROTEIN"/>
    <property type="match status" value="1"/>
</dbReference>
<dbReference type="InterPro" id="IPR014044">
    <property type="entry name" value="CAP_dom"/>
</dbReference>
<reference evidence="2 3" key="1">
    <citation type="submission" date="2019-06" db="EMBL/GenBank/DDBJ databases">
        <authorList>
            <person name="Li J."/>
        </authorList>
    </citation>
    <scope>NUCLEOTIDE SEQUENCE [LARGE SCALE GENOMIC DNA]</scope>
    <source>
        <strain evidence="2 3">CGMCC 1.8012</strain>
    </source>
</reference>
<accession>A0A5C4R4C8</accession>
<dbReference type="Gene3D" id="3.40.33.10">
    <property type="entry name" value="CAP"/>
    <property type="match status" value="1"/>
</dbReference>
<name>A0A5C4R4C8_9RHOB</name>
<dbReference type="Proteomes" id="UP000304880">
    <property type="component" value="Unassembled WGS sequence"/>
</dbReference>
<sequence>MAAQVTNRARARAGLTPLRADPRLARVAARHACDMAQRGRMTHLGSTTTGPAMRLKQAGYQPTVSAENIAAGPFSLPRVLSEWTASPGHHANIMLPQVRDFGVGEATSQDGRTTYWAAVYAAPR</sequence>
<dbReference type="SUPFAM" id="SSF55797">
    <property type="entry name" value="PR-1-like"/>
    <property type="match status" value="1"/>
</dbReference>
<dbReference type="CDD" id="cd05379">
    <property type="entry name" value="CAP_bacterial"/>
    <property type="match status" value="1"/>
</dbReference>
<evidence type="ECO:0000259" key="1">
    <source>
        <dbReference type="Pfam" id="PF00188"/>
    </source>
</evidence>
<proteinExistence type="predicted"/>
<gene>
    <name evidence="2" type="ORF">FHD67_13615</name>
</gene>
<protein>
    <submittedName>
        <fullName evidence="2">CAP domain-containing protein</fullName>
    </submittedName>
</protein>
<comment type="caution">
    <text evidence="2">The sequence shown here is derived from an EMBL/GenBank/DDBJ whole genome shotgun (WGS) entry which is preliminary data.</text>
</comment>